<reference evidence="2" key="1">
    <citation type="submission" date="2016-10" db="EMBL/GenBank/DDBJ databases">
        <authorList>
            <person name="Benchimol M."/>
            <person name="Almeida L.G."/>
            <person name="Vasconcelos A.T."/>
            <person name="Perreira-Neves A."/>
            <person name="Rosa I.A."/>
            <person name="Tasca T."/>
            <person name="Bogo M.R."/>
            <person name="de Souza W."/>
        </authorList>
    </citation>
    <scope>NUCLEOTIDE SEQUENCE [LARGE SCALE GENOMIC DNA]</scope>
    <source>
        <strain evidence="2">K</strain>
    </source>
</reference>
<dbReference type="AlphaFoldDB" id="A0A1J4KA74"/>
<evidence type="ECO:0000313" key="3">
    <source>
        <dbReference type="Proteomes" id="UP000179807"/>
    </source>
</evidence>
<dbReference type="GeneID" id="94838993"/>
<dbReference type="RefSeq" id="XP_068359732.1">
    <property type="nucleotide sequence ID" value="XM_068504289.1"/>
</dbReference>
<organism evidence="2 3">
    <name type="scientific">Tritrichomonas foetus</name>
    <dbReference type="NCBI Taxonomy" id="1144522"/>
    <lineage>
        <taxon>Eukaryota</taxon>
        <taxon>Metamonada</taxon>
        <taxon>Parabasalia</taxon>
        <taxon>Tritrichomonadida</taxon>
        <taxon>Tritrichomonadidae</taxon>
        <taxon>Tritrichomonas</taxon>
    </lineage>
</organism>
<dbReference type="EMBL" id="MLAK01000721">
    <property type="protein sequence ID" value="OHT06596.1"/>
    <property type="molecule type" value="Genomic_DNA"/>
</dbReference>
<keyword evidence="3" id="KW-1185">Reference proteome</keyword>
<gene>
    <name evidence="2" type="ORF">TRFO_25343</name>
</gene>
<sequence>MDSLIETIKDLEKDKTLFKPVLDVQTIDNINMMYGTSKALPMPPSIEAPPSPDRAIENGCIFLKREFEKGFIGRFDSDEFRKSLLRPAIIAKASIQTANKHNQLFDVNKLFEAEPYQKFWLTSETVNNIKKEISTQLPFINRDDVPVVISRFLEAVASHVRVMKHHKMLENEFKQKKKQLRATMMHFITCAGEARKKVFVYAIQQQLLDLDNLNETYQNEFKDVLPKKEETKEKENTTVFRSFDNTIENKILENISDNCDKLPSLYKMTPYQINEEDCMKTKRQFRKYIINLPEKLLIGMAQTSRDFQKNLHTNQVKKNDNDDNDSDDKVIQNTRNNVNIISIPFNRLKNPRKTCRAMTSSKPLTEQESHEKYWENYDPLSTRQGEKHDQPLKQLNYAVKSFVPCLPDASQVDIEMPFELEYKPPLENQPVLIGDIWTTSDLSGTGKNRQNEKGNPEEDLNEDDQNQYKYEYEEEEEEEGDDEFLRKNIENEQRHVPGKVMTIEAARRNKHVLRFLKSYEFSKSSEESESIVGKLQNIWESLGFSVHQKLDILIKYTRTIEDSQRLKEALSFWEMSLDVVNQYDKVYQAMKDFVKYEASSSPHARATCQYMWKDLEANEKNVQQAADHLLRTLNDELVIHRRSAHVIIPERRQKMAELMKPYYISYTS</sequence>
<proteinExistence type="predicted"/>
<name>A0A1J4KA74_9EUKA</name>
<accession>A0A1J4KA74</accession>
<comment type="caution">
    <text evidence="2">The sequence shown here is derived from an EMBL/GenBank/DDBJ whole genome shotgun (WGS) entry which is preliminary data.</text>
</comment>
<feature type="region of interest" description="Disordered" evidence="1">
    <location>
        <begin position="440"/>
        <end position="466"/>
    </location>
</feature>
<dbReference type="Proteomes" id="UP000179807">
    <property type="component" value="Unassembled WGS sequence"/>
</dbReference>
<evidence type="ECO:0000313" key="2">
    <source>
        <dbReference type="EMBL" id="OHT06596.1"/>
    </source>
</evidence>
<evidence type="ECO:0000256" key="1">
    <source>
        <dbReference type="SAM" id="MobiDB-lite"/>
    </source>
</evidence>
<protein>
    <submittedName>
        <fullName evidence="2">Uncharacterized protein</fullName>
    </submittedName>
</protein>
<dbReference type="VEuPathDB" id="TrichDB:TRFO_25343"/>
<dbReference type="OrthoDB" id="10664276at2759"/>